<proteinExistence type="predicted"/>
<protein>
    <submittedName>
        <fullName evidence="3">Uncharacterized protein</fullName>
    </submittedName>
</protein>
<feature type="chain" id="PRO_5005521926" evidence="2">
    <location>
        <begin position="25"/>
        <end position="307"/>
    </location>
</feature>
<reference evidence="3" key="1">
    <citation type="submission" date="2015-06" db="EMBL/GenBank/DDBJ databases">
        <authorList>
            <person name="Hoefler B.C."/>
            <person name="Straight P.D."/>
        </authorList>
    </citation>
    <scope>NUCLEOTIDE SEQUENCE</scope>
</reference>
<dbReference type="OrthoDB" id="10578372at2759"/>
<keyword evidence="2" id="KW-0732">Signal</keyword>
<accession>A0A0K8VBV5</accession>
<evidence type="ECO:0000313" key="3">
    <source>
        <dbReference type="EMBL" id="JAI36444.1"/>
    </source>
</evidence>
<evidence type="ECO:0000256" key="1">
    <source>
        <dbReference type="SAM" id="MobiDB-lite"/>
    </source>
</evidence>
<name>A0A0K8VBV5_BACLA</name>
<feature type="signal peptide" evidence="2">
    <location>
        <begin position="1"/>
        <end position="24"/>
    </location>
</feature>
<feature type="compositionally biased region" description="Polar residues" evidence="1">
    <location>
        <begin position="220"/>
        <end position="232"/>
    </location>
</feature>
<feature type="region of interest" description="Disordered" evidence="1">
    <location>
        <begin position="200"/>
        <end position="232"/>
    </location>
</feature>
<dbReference type="AlphaFoldDB" id="A0A0K8VBV5"/>
<dbReference type="PROSITE" id="PS51257">
    <property type="entry name" value="PROKAR_LIPOPROTEIN"/>
    <property type="match status" value="1"/>
</dbReference>
<evidence type="ECO:0000256" key="2">
    <source>
        <dbReference type="SAM" id="SignalP"/>
    </source>
</evidence>
<feature type="region of interest" description="Disordered" evidence="1">
    <location>
        <begin position="73"/>
        <end position="97"/>
    </location>
</feature>
<sequence>MQLFRDNLHTFLALVTACITLSSAQQIFYPALKVNQISVRANGRLNAVSTVALATPLPATRDAQGRRIAQRQTVGGPQVGGPQVGGQQHSLQVGGQPAGGTQFQPVTGTQIQQRSTPPLHQFGQPVGGIQLQPARGSQFQPVAGPQLQQVGVQFGGGQRVGLAGPASQQIGINPFQQIGGPQRVGVSNQQQYQRLQQIPSEAPSPNFRGHQMQRIGGSGSPPSQQFVGQQVQRGPSAQYFQGQQVQRVSVQQYQQIQAQQLQQYSGQVVHQVGKNDWPVLSSPQIYFNTANWHPYGWQPTNWQHVGK</sequence>
<dbReference type="EMBL" id="GDHF01015870">
    <property type="protein sequence ID" value="JAI36444.1"/>
    <property type="molecule type" value="Transcribed_RNA"/>
</dbReference>
<organism evidence="3">
    <name type="scientific">Bactrocera latifrons</name>
    <name type="common">Malaysian fruit fly</name>
    <name type="synonym">Chaetodacus latifrons</name>
    <dbReference type="NCBI Taxonomy" id="174628"/>
    <lineage>
        <taxon>Eukaryota</taxon>
        <taxon>Metazoa</taxon>
        <taxon>Ecdysozoa</taxon>
        <taxon>Arthropoda</taxon>
        <taxon>Hexapoda</taxon>
        <taxon>Insecta</taxon>
        <taxon>Pterygota</taxon>
        <taxon>Neoptera</taxon>
        <taxon>Endopterygota</taxon>
        <taxon>Diptera</taxon>
        <taxon>Brachycera</taxon>
        <taxon>Muscomorpha</taxon>
        <taxon>Tephritoidea</taxon>
        <taxon>Tephritidae</taxon>
        <taxon>Bactrocera</taxon>
        <taxon>Bactrocera</taxon>
    </lineage>
</organism>
<gene>
    <name evidence="3" type="ORF">c0_g1_i1</name>
</gene>